<protein>
    <submittedName>
        <fullName evidence="1">Uncharacterized protein</fullName>
    </submittedName>
</protein>
<accession>A0AAD4XEN3</accession>
<evidence type="ECO:0000313" key="2">
    <source>
        <dbReference type="Proteomes" id="UP001202328"/>
    </source>
</evidence>
<sequence length="136" mass="15331">MGEQIQEVVYETRYHAKGSFSSNYPPLQEWDERKNPKRFKEWIPLVVSSAGEYVAEASGNKTTILWKNDDHRNPVAFLSVKLGTFTYGAWSDIHDILGVIDETDTSYIIKSRGGVGQNREEAMKSVNGYYGTDCSG</sequence>
<organism evidence="1 2">
    <name type="scientific">Papaver atlanticum</name>
    <dbReference type="NCBI Taxonomy" id="357466"/>
    <lineage>
        <taxon>Eukaryota</taxon>
        <taxon>Viridiplantae</taxon>
        <taxon>Streptophyta</taxon>
        <taxon>Embryophyta</taxon>
        <taxon>Tracheophyta</taxon>
        <taxon>Spermatophyta</taxon>
        <taxon>Magnoliopsida</taxon>
        <taxon>Ranunculales</taxon>
        <taxon>Papaveraceae</taxon>
        <taxon>Papaveroideae</taxon>
        <taxon>Papaver</taxon>
    </lineage>
</organism>
<reference evidence="1" key="1">
    <citation type="submission" date="2022-04" db="EMBL/GenBank/DDBJ databases">
        <title>A functionally conserved STORR gene fusion in Papaver species that diverged 16.8 million years ago.</title>
        <authorList>
            <person name="Catania T."/>
        </authorList>
    </citation>
    <scope>NUCLEOTIDE SEQUENCE</scope>
    <source>
        <strain evidence="1">S-188037</strain>
    </source>
</reference>
<evidence type="ECO:0000313" key="1">
    <source>
        <dbReference type="EMBL" id="KAI3907709.1"/>
    </source>
</evidence>
<dbReference type="AlphaFoldDB" id="A0AAD4XEN3"/>
<keyword evidence="2" id="KW-1185">Reference proteome</keyword>
<dbReference type="Proteomes" id="UP001202328">
    <property type="component" value="Unassembled WGS sequence"/>
</dbReference>
<name>A0AAD4XEN3_9MAGN</name>
<proteinExistence type="predicted"/>
<comment type="caution">
    <text evidence="1">The sequence shown here is derived from an EMBL/GenBank/DDBJ whole genome shotgun (WGS) entry which is preliminary data.</text>
</comment>
<gene>
    <name evidence="1" type="ORF">MKW98_016353</name>
</gene>
<dbReference type="EMBL" id="JAJJMB010010581">
    <property type="protein sequence ID" value="KAI3907709.1"/>
    <property type="molecule type" value="Genomic_DNA"/>
</dbReference>